<feature type="domain" description="Ribosomal protein eL8/eL30/eS12/Gadd45" evidence="2">
    <location>
        <begin position="730"/>
        <end position="821"/>
    </location>
</feature>
<feature type="compositionally biased region" description="Low complexity" evidence="1">
    <location>
        <begin position="673"/>
        <end position="683"/>
    </location>
</feature>
<dbReference type="Gene3D" id="3.30.1330.30">
    <property type="match status" value="1"/>
</dbReference>
<proteinExistence type="predicted"/>
<dbReference type="GO" id="GO:0003730">
    <property type="term" value="F:mRNA 3'-UTR binding"/>
    <property type="evidence" value="ECO:0007669"/>
    <property type="project" value="TreeGrafter"/>
</dbReference>
<dbReference type="Pfam" id="PF01248">
    <property type="entry name" value="Ribosomal_L7Ae"/>
    <property type="match status" value="1"/>
</dbReference>
<feature type="region of interest" description="Disordered" evidence="1">
    <location>
        <begin position="638"/>
        <end position="684"/>
    </location>
</feature>
<feature type="compositionally biased region" description="Polar residues" evidence="1">
    <location>
        <begin position="330"/>
        <end position="351"/>
    </location>
</feature>
<feature type="region of interest" description="Disordered" evidence="1">
    <location>
        <begin position="324"/>
        <end position="362"/>
    </location>
</feature>
<name>A0A8U0PIN5_SALNM</name>
<keyword evidence="3" id="KW-1185">Reference proteome</keyword>
<feature type="compositionally biased region" description="Acidic residues" evidence="1">
    <location>
        <begin position="1010"/>
        <end position="1023"/>
    </location>
</feature>
<reference evidence="4" key="1">
    <citation type="submission" date="2025-08" db="UniProtKB">
        <authorList>
            <consortium name="RefSeq"/>
        </authorList>
    </citation>
    <scope>IDENTIFICATION</scope>
    <source>
        <tissue evidence="4">White muscle</tissue>
    </source>
</reference>
<feature type="region of interest" description="Disordered" evidence="1">
    <location>
        <begin position="232"/>
        <end position="297"/>
    </location>
</feature>
<dbReference type="InterPro" id="IPR029064">
    <property type="entry name" value="Ribosomal_eL30-like_sf"/>
</dbReference>
<protein>
    <submittedName>
        <fullName evidence="4">Selenocysteine insertion sequence-binding protein 2-like isoform X7</fullName>
    </submittedName>
</protein>
<dbReference type="InterPro" id="IPR040051">
    <property type="entry name" value="SECISBP2"/>
</dbReference>
<dbReference type="PANTHER" id="PTHR13284">
    <property type="entry name" value="GH01354P"/>
    <property type="match status" value="1"/>
</dbReference>
<feature type="region of interest" description="Disordered" evidence="1">
    <location>
        <begin position="977"/>
        <end position="1028"/>
    </location>
</feature>
<dbReference type="GO" id="GO:0001514">
    <property type="term" value="P:selenocysteine incorporation"/>
    <property type="evidence" value="ECO:0007669"/>
    <property type="project" value="UniProtKB-ARBA"/>
</dbReference>
<dbReference type="AlphaFoldDB" id="A0A8U0PIN5"/>
<dbReference type="InterPro" id="IPR004038">
    <property type="entry name" value="Ribosomal_eL8/eL30/eS12/Gad45"/>
</dbReference>
<evidence type="ECO:0000313" key="4">
    <source>
        <dbReference type="RefSeq" id="XP_038825627.1"/>
    </source>
</evidence>
<dbReference type="FunFam" id="3.30.1330.30:FF:000004">
    <property type="entry name" value="selenocysteine insertion sequence-binding protein 2"/>
    <property type="match status" value="1"/>
</dbReference>
<dbReference type="GeneID" id="120025221"/>
<organism evidence="3 4">
    <name type="scientific">Salvelinus namaycush</name>
    <name type="common">Lake trout</name>
    <name type="synonym">Salmo namaycush</name>
    <dbReference type="NCBI Taxonomy" id="8040"/>
    <lineage>
        <taxon>Eukaryota</taxon>
        <taxon>Metazoa</taxon>
        <taxon>Chordata</taxon>
        <taxon>Craniata</taxon>
        <taxon>Vertebrata</taxon>
        <taxon>Euteleostomi</taxon>
        <taxon>Actinopterygii</taxon>
        <taxon>Neopterygii</taxon>
        <taxon>Teleostei</taxon>
        <taxon>Protacanthopterygii</taxon>
        <taxon>Salmoniformes</taxon>
        <taxon>Salmonidae</taxon>
        <taxon>Salmoninae</taxon>
        <taxon>Salvelinus</taxon>
    </lineage>
</organism>
<dbReference type="GO" id="GO:0005739">
    <property type="term" value="C:mitochondrion"/>
    <property type="evidence" value="ECO:0007669"/>
    <property type="project" value="TreeGrafter"/>
</dbReference>
<feature type="compositionally biased region" description="Polar residues" evidence="1">
    <location>
        <begin position="925"/>
        <end position="946"/>
    </location>
</feature>
<evidence type="ECO:0000313" key="3">
    <source>
        <dbReference type="Proteomes" id="UP000808372"/>
    </source>
</evidence>
<dbReference type="OrthoDB" id="263617at2759"/>
<accession>A0A8U0PIN5</accession>
<dbReference type="PANTHER" id="PTHR13284:SF10">
    <property type="entry name" value="SELENOCYSTEINE INSERTION SEQUENCE-BINDING PROTEIN 2-LIKE"/>
    <property type="match status" value="1"/>
</dbReference>
<dbReference type="SUPFAM" id="SSF55315">
    <property type="entry name" value="L30e-like"/>
    <property type="match status" value="1"/>
</dbReference>
<feature type="region of interest" description="Disordered" evidence="1">
    <location>
        <begin position="905"/>
        <end position="946"/>
    </location>
</feature>
<feature type="compositionally biased region" description="Polar residues" evidence="1">
    <location>
        <begin position="657"/>
        <end position="672"/>
    </location>
</feature>
<dbReference type="GO" id="GO:1990904">
    <property type="term" value="C:ribonucleoprotein complex"/>
    <property type="evidence" value="ECO:0007669"/>
    <property type="project" value="TreeGrafter"/>
</dbReference>
<evidence type="ECO:0000256" key="1">
    <source>
        <dbReference type="SAM" id="MobiDB-lite"/>
    </source>
</evidence>
<dbReference type="Proteomes" id="UP000808372">
    <property type="component" value="Chromosome 30"/>
</dbReference>
<gene>
    <name evidence="4" type="primary">LOC120025221</name>
</gene>
<evidence type="ECO:0000259" key="2">
    <source>
        <dbReference type="Pfam" id="PF01248"/>
    </source>
</evidence>
<feature type="region of interest" description="Disordered" evidence="1">
    <location>
        <begin position="1047"/>
        <end position="1102"/>
    </location>
</feature>
<sequence length="1102" mass="119855">MDSCDKDVKLSAEVEPFIPQKKGLEGALVTMSLSGGGEGGGGVEPTPIPNYLITCYPFVQENQPNRQQHHMYSGGGDLRWQQPNPSPGGPYLAYPILSSPQPPVSNDYTYYQIMPAPCPPMMGFYQPFPGTYAGPLQPGVVNPVSADVSERPDPLGQVFGLANQRGGRGMVRPAVLPKSMFYQQQQVGLCQPLRARRPPMRTVAVQKEVCSSGPDGRTKTVLLVDAAQQTDFPGDSACGRGAEREQASPLLWKNLPRRRRASHPAESSSEADIDSDSGYCSPKHNQQAPGATQHTAHAAVAPTGVDAGVMTAVSWVNVASQASPRPWLDNRTTPFQRTGKTPDQRNYSQQDFHAGYSGGRVCSNPTPADSNCGLRQRRLQPGLGPGTVLAPEPLYFEDEDEFPELVSGGAQRNIKPDPNPSQNQHQSKLTKNLLDNLPENSPINIVQTPIPITTSVPKRAKSQRKKALAAALATAQEYSEISMEQRKLQEALTKAAGKKSKTPVQLDLGDMLAALEKQQQAMKARQITNTKPLSFTVGTAAPFHGSGAGPGAGSGIVSMLKAQQAHSAPLNMLDSSAPRLKRGKEREIPKVKRPTALKKIILKEREGKRGKGCVDQIATSQEEQGEEELHFTDDLTREPASQEENGLSVPSDDASLSPASQNSPYSITPVSQGSPGSSGIGSPMASNAITKIHSRRFREYCNQVLNKEIDESVTMLLQELVRFQERVYQKDPSKAKTKRRLVMGLREVTKHMKLHKIKCVLISPNCEKIQAKGGLDEALYNVIAMAREQEIPFVFALGRKALGRCVNKLVPVSVVGVFNFSGAEGLFNRLVSLTEDARKSYKDMVSALEQEQAEEALKNVKKVTHHMGHSRNPSAASAISFCSVISEPISEVNEKEYETNWRSMVESSDGLEPVEAKPSHPAASSGLQRDNQPPSTTTNRSPYSTTLQLRAAVPAPGSGPGEREEGRADDRLELASQQSTETGSLDGSCRDLLNSSITSTTSTLVPGMLEEAEEEEEEEEEYTPEPISVEVPAVISRIECWVSKTLENLQLGKSQDSTEEEEEEEEEEEGVQSEEEEELDSADVTETGLERTEKMEANNITG</sequence>
<dbReference type="RefSeq" id="XP_038825627.1">
    <property type="nucleotide sequence ID" value="XM_038969699.1"/>
</dbReference>
<dbReference type="GO" id="GO:0043021">
    <property type="term" value="F:ribonucleoprotein complex binding"/>
    <property type="evidence" value="ECO:0007669"/>
    <property type="project" value="TreeGrafter"/>
</dbReference>
<feature type="region of interest" description="Disordered" evidence="1">
    <location>
        <begin position="408"/>
        <end position="427"/>
    </location>
</feature>
<dbReference type="GO" id="GO:0035368">
    <property type="term" value="F:selenocysteine insertion sequence binding"/>
    <property type="evidence" value="ECO:0007669"/>
    <property type="project" value="InterPro"/>
</dbReference>
<feature type="compositionally biased region" description="Acidic residues" evidence="1">
    <location>
        <begin position="1057"/>
        <end position="1083"/>
    </location>
</feature>
<feature type="compositionally biased region" description="Polar residues" evidence="1">
    <location>
        <begin position="283"/>
        <end position="295"/>
    </location>
</feature>